<accession>A0A9X3MPT6</accession>
<dbReference type="SUPFAM" id="SSF56524">
    <property type="entry name" value="Oxidoreductase molybdopterin-binding domain"/>
    <property type="match status" value="1"/>
</dbReference>
<evidence type="ECO:0000259" key="1">
    <source>
        <dbReference type="Pfam" id="PF00174"/>
    </source>
</evidence>
<evidence type="ECO:0000313" key="2">
    <source>
        <dbReference type="EMBL" id="MDA0160641.1"/>
    </source>
</evidence>
<sequence length="212" mass="22740">MDDSLPPGQRALDRFPRFGTNQGPPPAVPSAPVIEFAGAVDAPTTIAAADFASLPRRTLLADFHCVAGWSARGLRWEGVPLREVLRPSAAATHVRLVGLDGHWSVMLLEDALADDVLLADRLDGTPLGAKHGAPVRLVAPAHYGFVNVKHLCRIEVLTAEPAQSHGGASGPADLGLRLLGYRRFTRARVWEEERNAVLPARVIRLVGRVIGP</sequence>
<proteinExistence type="predicted"/>
<dbReference type="AlphaFoldDB" id="A0A9X3MPT6"/>
<dbReference type="PANTHER" id="PTHR43032">
    <property type="entry name" value="PROTEIN-METHIONINE-SULFOXIDE REDUCTASE"/>
    <property type="match status" value="1"/>
</dbReference>
<evidence type="ECO:0000313" key="3">
    <source>
        <dbReference type="Proteomes" id="UP001149140"/>
    </source>
</evidence>
<gene>
    <name evidence="2" type="ORF">OM076_10225</name>
</gene>
<dbReference type="Pfam" id="PF00174">
    <property type="entry name" value="Oxidored_molyb"/>
    <property type="match status" value="1"/>
</dbReference>
<organism evidence="2 3">
    <name type="scientific">Solirubrobacter ginsenosidimutans</name>
    <dbReference type="NCBI Taxonomy" id="490573"/>
    <lineage>
        <taxon>Bacteria</taxon>
        <taxon>Bacillati</taxon>
        <taxon>Actinomycetota</taxon>
        <taxon>Thermoleophilia</taxon>
        <taxon>Solirubrobacterales</taxon>
        <taxon>Solirubrobacteraceae</taxon>
        <taxon>Solirubrobacter</taxon>
    </lineage>
</organism>
<feature type="domain" description="Oxidoreductase molybdopterin-binding" evidence="1">
    <location>
        <begin position="34"/>
        <end position="161"/>
    </location>
</feature>
<reference evidence="2" key="1">
    <citation type="submission" date="2022-10" db="EMBL/GenBank/DDBJ databases">
        <title>The WGS of Solirubrobacter ginsenosidimutans DSM 21036.</title>
        <authorList>
            <person name="Jiang Z."/>
        </authorList>
    </citation>
    <scope>NUCLEOTIDE SEQUENCE</scope>
    <source>
        <strain evidence="2">DSM 21036</strain>
    </source>
</reference>
<dbReference type="InterPro" id="IPR000572">
    <property type="entry name" value="OxRdtase_Mopterin-bd_dom"/>
</dbReference>
<name>A0A9X3MPT6_9ACTN</name>
<protein>
    <submittedName>
        <fullName evidence="2">Molybdopterin-dependent oxidoreductase</fullName>
    </submittedName>
</protein>
<keyword evidence="3" id="KW-1185">Reference proteome</keyword>
<dbReference type="Gene3D" id="3.90.420.10">
    <property type="entry name" value="Oxidoreductase, molybdopterin-binding domain"/>
    <property type="match status" value="1"/>
</dbReference>
<comment type="caution">
    <text evidence="2">The sequence shown here is derived from an EMBL/GenBank/DDBJ whole genome shotgun (WGS) entry which is preliminary data.</text>
</comment>
<dbReference type="Proteomes" id="UP001149140">
    <property type="component" value="Unassembled WGS sequence"/>
</dbReference>
<dbReference type="EMBL" id="JAPDOD010000006">
    <property type="protein sequence ID" value="MDA0160641.1"/>
    <property type="molecule type" value="Genomic_DNA"/>
</dbReference>
<dbReference type="RefSeq" id="WP_270039590.1">
    <property type="nucleotide sequence ID" value="NZ_JAPDOD010000006.1"/>
</dbReference>
<dbReference type="InterPro" id="IPR036374">
    <property type="entry name" value="OxRdtase_Mopterin-bd_sf"/>
</dbReference>